<evidence type="ECO:0000313" key="1">
    <source>
        <dbReference type="EMBL" id="JAH54012.1"/>
    </source>
</evidence>
<proteinExistence type="predicted"/>
<sequence length="24" mass="2655">MTKVLQISKASTFSAINSQIVQFI</sequence>
<dbReference type="EMBL" id="GBXM01054565">
    <property type="protein sequence ID" value="JAH54012.1"/>
    <property type="molecule type" value="Transcribed_RNA"/>
</dbReference>
<protein>
    <submittedName>
        <fullName evidence="1">Uncharacterized protein</fullName>
    </submittedName>
</protein>
<dbReference type="AlphaFoldDB" id="A0A0E9TKL3"/>
<accession>A0A0E9TKL3</accession>
<organism evidence="1">
    <name type="scientific">Anguilla anguilla</name>
    <name type="common">European freshwater eel</name>
    <name type="synonym">Muraena anguilla</name>
    <dbReference type="NCBI Taxonomy" id="7936"/>
    <lineage>
        <taxon>Eukaryota</taxon>
        <taxon>Metazoa</taxon>
        <taxon>Chordata</taxon>
        <taxon>Craniata</taxon>
        <taxon>Vertebrata</taxon>
        <taxon>Euteleostomi</taxon>
        <taxon>Actinopterygii</taxon>
        <taxon>Neopterygii</taxon>
        <taxon>Teleostei</taxon>
        <taxon>Anguilliformes</taxon>
        <taxon>Anguillidae</taxon>
        <taxon>Anguilla</taxon>
    </lineage>
</organism>
<name>A0A0E9TKL3_ANGAN</name>
<reference evidence="1" key="2">
    <citation type="journal article" date="2015" name="Fish Shellfish Immunol.">
        <title>Early steps in the European eel (Anguilla anguilla)-Vibrio vulnificus interaction in the gills: Role of the RtxA13 toxin.</title>
        <authorList>
            <person name="Callol A."/>
            <person name="Pajuelo D."/>
            <person name="Ebbesson L."/>
            <person name="Teles M."/>
            <person name="MacKenzie S."/>
            <person name="Amaro C."/>
        </authorList>
    </citation>
    <scope>NUCLEOTIDE SEQUENCE</scope>
</reference>
<reference evidence="1" key="1">
    <citation type="submission" date="2014-11" db="EMBL/GenBank/DDBJ databases">
        <authorList>
            <person name="Amaro Gonzalez C."/>
        </authorList>
    </citation>
    <scope>NUCLEOTIDE SEQUENCE</scope>
</reference>